<dbReference type="EMBL" id="JBHSJB010000033">
    <property type="protein sequence ID" value="MFC5058559.1"/>
    <property type="molecule type" value="Genomic_DNA"/>
</dbReference>
<reference evidence="3" key="1">
    <citation type="journal article" date="2019" name="Int. J. Syst. Evol. Microbiol.">
        <title>The Global Catalogue of Microorganisms (GCM) 10K type strain sequencing project: providing services to taxonomists for standard genome sequencing and annotation.</title>
        <authorList>
            <consortium name="The Broad Institute Genomics Platform"/>
            <consortium name="The Broad Institute Genome Sequencing Center for Infectious Disease"/>
            <person name="Wu L."/>
            <person name="Ma J."/>
        </authorList>
    </citation>
    <scope>NUCLEOTIDE SEQUENCE [LARGE SCALE GENOMIC DNA]</scope>
    <source>
        <strain evidence="3">KCTC 12848</strain>
    </source>
</reference>
<gene>
    <name evidence="2" type="ORF">ACFPFM_33015</name>
</gene>
<protein>
    <submittedName>
        <fullName evidence="2">Uncharacterized protein</fullName>
    </submittedName>
</protein>
<evidence type="ECO:0000313" key="2">
    <source>
        <dbReference type="EMBL" id="MFC5058559.1"/>
    </source>
</evidence>
<evidence type="ECO:0000313" key="3">
    <source>
        <dbReference type="Proteomes" id="UP001595833"/>
    </source>
</evidence>
<proteinExistence type="predicted"/>
<feature type="compositionally biased region" description="Basic and acidic residues" evidence="1">
    <location>
        <begin position="434"/>
        <end position="445"/>
    </location>
</feature>
<evidence type="ECO:0000256" key="1">
    <source>
        <dbReference type="SAM" id="MobiDB-lite"/>
    </source>
</evidence>
<feature type="region of interest" description="Disordered" evidence="1">
    <location>
        <begin position="381"/>
        <end position="445"/>
    </location>
</feature>
<accession>A0ABV9YB03</accession>
<comment type="caution">
    <text evidence="2">The sequence shown here is derived from an EMBL/GenBank/DDBJ whole genome shotgun (WGS) entry which is preliminary data.</text>
</comment>
<sequence length="596" mass="61369">MSFLDALLEPLLRVDAGGVEAAAGTLTTSGPAYAASGAAVHQEWQGLAPVYTAPEAPTLFAATLPIQDTAAVLGQDVATAGAALTAFAREVLLLQEEARRLMAEAAAVEQEAKSPAVALSAGMDPTGGATDPLAAERDRLLKAAAELMARFNQAEITCANAIRALVGAIPLVANNGDGALADNEYGLTADQWVDAWGGTSLDRSVAGGIATAFMGDLEGVGALLSGDEEAWLGLWRTAAGLGMAATGTLAVGDLVDLPGLPRGSARQALVDAGKGMLAWDEWSKNPANAFGQVLYNFGTLGLAATKVGTGARLAGAAGRGLNALADATTVRVPEIARAAGASLADVRVPALRIDPPTALAGAGRAGLPNVGVGSTRLGDTGVGRLVLPNVTDPPPGSRGRGWAPPDAPTGRSGGGNTPEANAPETDAPANRPDAPVEAKPVDREEARPVDRALIEEARRGGVKMKADEVVQIGRDPNQRIVFLEEGGVNPRTRKEAGLVHVMTHKNQFVAAGIPADRIGEVVHRAATEGRYTGYCQGTPPGRPIFEVEYGGRTHYISVSVGSNGYIVGANHRGFSNPFDDARRDPRADVDTNYRGW</sequence>
<keyword evidence="3" id="KW-1185">Reference proteome</keyword>
<name>A0ABV9YB03_9PSEU</name>
<dbReference type="Proteomes" id="UP001595833">
    <property type="component" value="Unassembled WGS sequence"/>
</dbReference>
<organism evidence="2 3">
    <name type="scientific">Saccharothrix xinjiangensis</name>
    <dbReference type="NCBI Taxonomy" id="204798"/>
    <lineage>
        <taxon>Bacteria</taxon>
        <taxon>Bacillati</taxon>
        <taxon>Actinomycetota</taxon>
        <taxon>Actinomycetes</taxon>
        <taxon>Pseudonocardiales</taxon>
        <taxon>Pseudonocardiaceae</taxon>
        <taxon>Saccharothrix</taxon>
    </lineage>
</organism>
<dbReference type="RefSeq" id="WP_344038909.1">
    <property type="nucleotide sequence ID" value="NZ_BAAAKE010000013.1"/>
</dbReference>